<evidence type="ECO:0000256" key="12">
    <source>
        <dbReference type="RuleBase" id="RU363038"/>
    </source>
</evidence>
<dbReference type="FunFam" id="3.40.50.620:FF:000030">
    <property type="entry name" value="Arginine--tRNA ligase"/>
    <property type="match status" value="1"/>
</dbReference>
<evidence type="ECO:0000256" key="9">
    <source>
        <dbReference type="ARBA" id="ARBA00023146"/>
    </source>
</evidence>
<dbReference type="FunFam" id="1.10.730.10:FF:000006">
    <property type="entry name" value="Arginyl-tRNA synthetase 2, mitochondrial"/>
    <property type="match status" value="1"/>
</dbReference>
<evidence type="ECO:0000259" key="14">
    <source>
        <dbReference type="SMART" id="SM01016"/>
    </source>
</evidence>
<dbReference type="CDD" id="cd00671">
    <property type="entry name" value="ArgRS_core"/>
    <property type="match status" value="1"/>
</dbReference>
<keyword evidence="16" id="KW-1185">Reference proteome</keyword>
<dbReference type="Pfam" id="PF00750">
    <property type="entry name" value="tRNA-synt_1d"/>
    <property type="match status" value="1"/>
</dbReference>
<dbReference type="CDD" id="cd07956">
    <property type="entry name" value="Anticodon_Ia_Arg"/>
    <property type="match status" value="1"/>
</dbReference>
<dbReference type="InterPro" id="IPR036695">
    <property type="entry name" value="Arg-tRNA-synth_N_sf"/>
</dbReference>
<comment type="catalytic activity">
    <reaction evidence="10 11">
        <text>tRNA(Arg) + L-arginine + ATP = L-arginyl-tRNA(Arg) + AMP + diphosphate</text>
        <dbReference type="Rhea" id="RHEA:20301"/>
        <dbReference type="Rhea" id="RHEA-COMP:9658"/>
        <dbReference type="Rhea" id="RHEA-COMP:9673"/>
        <dbReference type="ChEBI" id="CHEBI:30616"/>
        <dbReference type="ChEBI" id="CHEBI:32682"/>
        <dbReference type="ChEBI" id="CHEBI:33019"/>
        <dbReference type="ChEBI" id="CHEBI:78442"/>
        <dbReference type="ChEBI" id="CHEBI:78513"/>
        <dbReference type="ChEBI" id="CHEBI:456215"/>
        <dbReference type="EC" id="6.1.1.19"/>
    </reaction>
</comment>
<evidence type="ECO:0000259" key="13">
    <source>
        <dbReference type="SMART" id="SM00836"/>
    </source>
</evidence>
<dbReference type="SMART" id="SM00836">
    <property type="entry name" value="DALR_1"/>
    <property type="match status" value="1"/>
</dbReference>
<keyword evidence="6 11" id="KW-0547">Nucleotide-binding</keyword>
<dbReference type="NCBIfam" id="TIGR00456">
    <property type="entry name" value="argS"/>
    <property type="match status" value="1"/>
</dbReference>
<dbReference type="GO" id="GO:0005524">
    <property type="term" value="F:ATP binding"/>
    <property type="evidence" value="ECO:0007669"/>
    <property type="project" value="UniProtKB-UniRule"/>
</dbReference>
<dbReference type="PRINTS" id="PR01038">
    <property type="entry name" value="TRNASYNTHARG"/>
</dbReference>
<comment type="caution">
    <text evidence="15">The sequence shown here is derived from an EMBL/GenBank/DDBJ whole genome shotgun (WGS) entry which is preliminary data.</text>
</comment>
<feature type="domain" description="Arginyl tRNA synthetase N-terminal" evidence="14">
    <location>
        <begin position="1"/>
        <end position="87"/>
    </location>
</feature>
<dbReference type="Pfam" id="PF05746">
    <property type="entry name" value="DALR_1"/>
    <property type="match status" value="1"/>
</dbReference>
<keyword evidence="7 11" id="KW-0067">ATP-binding</keyword>
<feature type="domain" description="DALR anticodon binding" evidence="13">
    <location>
        <begin position="461"/>
        <end position="578"/>
    </location>
</feature>
<evidence type="ECO:0000256" key="2">
    <source>
        <dbReference type="ARBA" id="ARBA00005594"/>
    </source>
</evidence>
<proteinExistence type="inferred from homology"/>
<dbReference type="Gene3D" id="1.10.730.10">
    <property type="entry name" value="Isoleucyl-tRNA Synthetase, Domain 1"/>
    <property type="match status" value="1"/>
</dbReference>
<protein>
    <recommendedName>
        <fullName evidence="11">Arginine--tRNA ligase</fullName>
        <ecNumber evidence="11">6.1.1.19</ecNumber>
    </recommendedName>
    <alternativeName>
        <fullName evidence="11">Arginyl-tRNA synthetase</fullName>
        <shortName evidence="11">ArgRS</shortName>
    </alternativeName>
</protein>
<dbReference type="Pfam" id="PF03485">
    <property type="entry name" value="Arg_tRNA_synt_N"/>
    <property type="match status" value="1"/>
</dbReference>
<dbReference type="PROSITE" id="PS00178">
    <property type="entry name" value="AA_TRNA_LIGASE_I"/>
    <property type="match status" value="1"/>
</dbReference>
<keyword evidence="9 11" id="KW-0030">Aminoacyl-tRNA synthetase</keyword>
<evidence type="ECO:0000256" key="11">
    <source>
        <dbReference type="HAMAP-Rule" id="MF_00123"/>
    </source>
</evidence>
<dbReference type="GO" id="GO:0006420">
    <property type="term" value="P:arginyl-tRNA aminoacylation"/>
    <property type="evidence" value="ECO:0007669"/>
    <property type="project" value="UniProtKB-UniRule"/>
</dbReference>
<dbReference type="HAMAP" id="MF_00123">
    <property type="entry name" value="Arg_tRNA_synth"/>
    <property type="match status" value="1"/>
</dbReference>
<dbReference type="Gene3D" id="3.40.50.620">
    <property type="entry name" value="HUPs"/>
    <property type="match status" value="1"/>
</dbReference>
<evidence type="ECO:0000256" key="5">
    <source>
        <dbReference type="ARBA" id="ARBA00022598"/>
    </source>
</evidence>
<evidence type="ECO:0000256" key="4">
    <source>
        <dbReference type="ARBA" id="ARBA00022490"/>
    </source>
</evidence>
<accession>A0AAV3TYJ8</accession>
<dbReference type="RefSeq" id="WP_345417984.1">
    <property type="nucleotide sequence ID" value="NZ_AP031496.1"/>
</dbReference>
<evidence type="ECO:0000313" key="16">
    <source>
        <dbReference type="Proteomes" id="UP001409585"/>
    </source>
</evidence>
<dbReference type="SUPFAM" id="SSF52374">
    <property type="entry name" value="Nucleotidylyl transferase"/>
    <property type="match status" value="1"/>
</dbReference>
<dbReference type="InterPro" id="IPR035684">
    <property type="entry name" value="ArgRS_core"/>
</dbReference>
<comment type="subcellular location">
    <subcellularLocation>
        <location evidence="1 11">Cytoplasm</location>
    </subcellularLocation>
</comment>
<comment type="similarity">
    <text evidence="2 11 12">Belongs to the class-I aminoacyl-tRNA synthetase family.</text>
</comment>
<feature type="short sequence motif" description="'HIGH' region" evidence="11">
    <location>
        <begin position="123"/>
        <end position="133"/>
    </location>
</feature>
<dbReference type="SMART" id="SM01016">
    <property type="entry name" value="Arg_tRNA_synt_N"/>
    <property type="match status" value="1"/>
</dbReference>
<dbReference type="InterPro" id="IPR001278">
    <property type="entry name" value="Arg-tRNA-ligase"/>
</dbReference>
<dbReference type="InterPro" id="IPR009080">
    <property type="entry name" value="tRNAsynth_Ia_anticodon-bd"/>
</dbReference>
<keyword evidence="5 11" id="KW-0436">Ligase</keyword>
<evidence type="ECO:0000256" key="6">
    <source>
        <dbReference type="ARBA" id="ARBA00022741"/>
    </source>
</evidence>
<dbReference type="Gene3D" id="3.30.1360.70">
    <property type="entry name" value="Arginyl tRNA synthetase N-terminal domain"/>
    <property type="match status" value="1"/>
</dbReference>
<dbReference type="PANTHER" id="PTHR11956">
    <property type="entry name" value="ARGINYL-TRNA SYNTHETASE"/>
    <property type="match status" value="1"/>
</dbReference>
<keyword evidence="8 11" id="KW-0648">Protein biosynthesis</keyword>
<dbReference type="SUPFAM" id="SSF55190">
    <property type="entry name" value="Arginyl-tRNA synthetase (ArgRS), N-terminal 'additional' domain"/>
    <property type="match status" value="1"/>
</dbReference>
<dbReference type="InterPro" id="IPR005148">
    <property type="entry name" value="Arg-tRNA-synth_N"/>
</dbReference>
<keyword evidence="4 11" id="KW-0963">Cytoplasm</keyword>
<dbReference type="AlphaFoldDB" id="A0AAV3TYJ8"/>
<reference evidence="16" key="1">
    <citation type="journal article" date="2019" name="Int. J. Syst. Evol. Microbiol.">
        <title>The Global Catalogue of Microorganisms (GCM) 10K type strain sequencing project: providing services to taxonomists for standard genome sequencing and annotation.</title>
        <authorList>
            <consortium name="The Broad Institute Genomics Platform"/>
            <consortium name="The Broad Institute Genome Sequencing Center for Infectious Disease"/>
            <person name="Wu L."/>
            <person name="Ma J."/>
        </authorList>
    </citation>
    <scope>NUCLEOTIDE SEQUENCE [LARGE SCALE GENOMIC DNA]</scope>
    <source>
        <strain evidence="16">JCM 19134</strain>
    </source>
</reference>
<dbReference type="InterPro" id="IPR008909">
    <property type="entry name" value="DALR_anticod-bd"/>
</dbReference>
<evidence type="ECO:0000313" key="15">
    <source>
        <dbReference type="EMBL" id="GAA4934834.1"/>
    </source>
</evidence>
<organism evidence="15 16">
    <name type="scientific">Halioxenophilus aromaticivorans</name>
    <dbReference type="NCBI Taxonomy" id="1306992"/>
    <lineage>
        <taxon>Bacteria</taxon>
        <taxon>Pseudomonadati</taxon>
        <taxon>Pseudomonadota</taxon>
        <taxon>Gammaproteobacteria</taxon>
        <taxon>Alteromonadales</taxon>
        <taxon>Alteromonadaceae</taxon>
        <taxon>Halioxenophilus</taxon>
    </lineage>
</organism>
<dbReference type="SUPFAM" id="SSF47323">
    <property type="entry name" value="Anticodon-binding domain of a subclass of class I aminoacyl-tRNA synthetases"/>
    <property type="match status" value="1"/>
</dbReference>
<evidence type="ECO:0000256" key="7">
    <source>
        <dbReference type="ARBA" id="ARBA00022840"/>
    </source>
</evidence>
<dbReference type="GO" id="GO:0005737">
    <property type="term" value="C:cytoplasm"/>
    <property type="evidence" value="ECO:0007669"/>
    <property type="project" value="UniProtKB-SubCell"/>
</dbReference>
<dbReference type="EC" id="6.1.1.19" evidence="11"/>
<gene>
    <name evidence="11 15" type="primary">argS</name>
    <name evidence="15" type="ORF">GCM10025791_09900</name>
</gene>
<sequence length="578" mass="63556">MNIREFLADKVQSAMQAAGIPSELGPHLAPAKKAGFGDYQANGAMAAAKAMRTNPRELAAKILDQLALDGIADKVEIAGPGFINIHLADAWLGRQLSGVAEQATLSVEPTSAPQTVVVDYSSPNLAKEMHVGHLRSTIIGDAIVRALEFVGHKVIRQNHVGDWGTQFGMLLAELESQTQATDAEIALRDLEAFYQQAKQHFDADPEFANTARDYVVKLQSGDEKILALWNKFREISLSHGDEIYQKLNVTLSREDVMGESAYNDDLPVLVKALEDQGLAVVDQGAKVVFLQELADKKGNPSPVIVQKQDGGYLYATTDLACLRYRANTLNADRLMYFIDQRQGLHMQQIFTLGVKAGFASSDISLEHHGFGTMNGEDGKPFKTRSGGTVKLADLLDEAVERARALIETKNPELSEQEKAAVALKVGIGAVKYADLSKTRTTDYIFSWDAMLAFEGNTAPYLQYAYTRIQSIFRKAGVEPSSLTAQISVEAEQERHLALKLLQFPEVVELMIKEAFPHVLCTYLFELASAFMTFYEACPILKDGVEEPVKASRLHLARTTGEHIKQGLVLLGIDVMDRM</sequence>
<dbReference type="GO" id="GO:0004814">
    <property type="term" value="F:arginine-tRNA ligase activity"/>
    <property type="evidence" value="ECO:0007669"/>
    <property type="project" value="UniProtKB-UniRule"/>
</dbReference>
<dbReference type="InterPro" id="IPR014729">
    <property type="entry name" value="Rossmann-like_a/b/a_fold"/>
</dbReference>
<name>A0AAV3TYJ8_9ALTE</name>
<evidence type="ECO:0000256" key="8">
    <source>
        <dbReference type="ARBA" id="ARBA00022917"/>
    </source>
</evidence>
<evidence type="ECO:0000256" key="3">
    <source>
        <dbReference type="ARBA" id="ARBA00011245"/>
    </source>
</evidence>
<dbReference type="InterPro" id="IPR001412">
    <property type="entry name" value="aa-tRNA-synth_I_CS"/>
</dbReference>
<dbReference type="PANTHER" id="PTHR11956:SF5">
    <property type="entry name" value="ARGININE--TRNA LIGASE, CYTOPLASMIC"/>
    <property type="match status" value="1"/>
</dbReference>
<dbReference type="EMBL" id="BAABLX010000007">
    <property type="protein sequence ID" value="GAA4934834.1"/>
    <property type="molecule type" value="Genomic_DNA"/>
</dbReference>
<evidence type="ECO:0000256" key="1">
    <source>
        <dbReference type="ARBA" id="ARBA00004496"/>
    </source>
</evidence>
<dbReference type="Proteomes" id="UP001409585">
    <property type="component" value="Unassembled WGS sequence"/>
</dbReference>
<comment type="subunit">
    <text evidence="3 11">Monomer.</text>
</comment>
<evidence type="ECO:0000256" key="10">
    <source>
        <dbReference type="ARBA" id="ARBA00049339"/>
    </source>
</evidence>